<evidence type="ECO:0000256" key="5">
    <source>
        <dbReference type="ARBA" id="ARBA00023274"/>
    </source>
</evidence>
<dbReference type="FunFam" id="3.30.1370.30:FF:000002">
    <property type="entry name" value="30S ribosomal protein S8"/>
    <property type="match status" value="1"/>
</dbReference>
<dbReference type="InterPro" id="IPR035987">
    <property type="entry name" value="Ribosomal_uS8_sf"/>
</dbReference>
<dbReference type="Gene3D" id="3.30.1490.10">
    <property type="match status" value="1"/>
</dbReference>
<dbReference type="SUPFAM" id="SSF56047">
    <property type="entry name" value="Ribosomal protein S8"/>
    <property type="match status" value="1"/>
</dbReference>
<evidence type="ECO:0000313" key="11">
    <source>
        <dbReference type="Proteomes" id="UP000587527"/>
    </source>
</evidence>
<evidence type="ECO:0000256" key="6">
    <source>
        <dbReference type="ARBA" id="ARBA00035258"/>
    </source>
</evidence>
<reference evidence="10 11" key="1">
    <citation type="submission" date="2020-08" db="EMBL/GenBank/DDBJ databases">
        <title>Sequencing the genomes of 1000 actinobacteria strains.</title>
        <authorList>
            <person name="Klenk H.-P."/>
        </authorList>
    </citation>
    <scope>NUCLEOTIDE SEQUENCE [LARGE SCALE GENOMIC DNA]</scope>
    <source>
        <strain evidence="10 11">DSM 45362</strain>
    </source>
</reference>
<dbReference type="GO" id="GO:0005840">
    <property type="term" value="C:ribosome"/>
    <property type="evidence" value="ECO:0007669"/>
    <property type="project" value="UniProtKB-KW"/>
</dbReference>
<dbReference type="InterPro" id="IPR000630">
    <property type="entry name" value="Ribosomal_uS8"/>
</dbReference>
<dbReference type="GO" id="GO:1990904">
    <property type="term" value="C:ribonucleoprotein complex"/>
    <property type="evidence" value="ECO:0007669"/>
    <property type="project" value="UniProtKB-KW"/>
</dbReference>
<dbReference type="GO" id="GO:0003735">
    <property type="term" value="F:structural constituent of ribosome"/>
    <property type="evidence" value="ECO:0007669"/>
    <property type="project" value="InterPro"/>
</dbReference>
<evidence type="ECO:0000256" key="1">
    <source>
        <dbReference type="ARBA" id="ARBA00006471"/>
    </source>
</evidence>
<evidence type="ECO:0000313" key="10">
    <source>
        <dbReference type="EMBL" id="MBB5870518.1"/>
    </source>
</evidence>
<gene>
    <name evidence="8" type="primary">rpsH</name>
    <name evidence="10" type="ORF">F4553_003897</name>
</gene>
<evidence type="ECO:0000256" key="8">
    <source>
        <dbReference type="HAMAP-Rule" id="MF_01302"/>
    </source>
</evidence>
<dbReference type="GO" id="GO:0006412">
    <property type="term" value="P:translation"/>
    <property type="evidence" value="ECO:0007669"/>
    <property type="project" value="UniProtKB-UniRule"/>
</dbReference>
<dbReference type="PANTHER" id="PTHR11758">
    <property type="entry name" value="40S RIBOSOMAL PROTEIN S15A"/>
    <property type="match status" value="1"/>
</dbReference>
<evidence type="ECO:0000256" key="3">
    <source>
        <dbReference type="ARBA" id="ARBA00022884"/>
    </source>
</evidence>
<proteinExistence type="inferred from homology"/>
<keyword evidence="11" id="KW-1185">Reference proteome</keyword>
<protein>
    <recommendedName>
        <fullName evidence="6 8">Small ribosomal subunit protein uS8</fullName>
    </recommendedName>
</protein>
<sequence length="135" mass="14788">MTMTDPIADMLTRLRNANQAYHDRVTMPYSKIKANIAEVLKTEGYIATWAVEEPEEGAVGKSLTVELKYGPSRERSLAGIRRVSKPGLRVYAKAPEMPKVLGGLGVAIISTSQGLLTDRQARKRGVGGEVLAYVW</sequence>
<evidence type="ECO:0000256" key="4">
    <source>
        <dbReference type="ARBA" id="ARBA00022980"/>
    </source>
</evidence>
<dbReference type="InterPro" id="IPR047863">
    <property type="entry name" value="Ribosomal_uS8_CS"/>
</dbReference>
<dbReference type="HAMAP" id="MF_01302_B">
    <property type="entry name" value="Ribosomal_uS8_B"/>
    <property type="match status" value="1"/>
</dbReference>
<comment type="function">
    <text evidence="8">One of the primary rRNA binding proteins, it binds directly to 16S rRNA central domain where it helps coordinate assembly of the platform of the 30S subunit.</text>
</comment>
<dbReference type="AlphaFoldDB" id="A0A841BSZ3"/>
<dbReference type="Pfam" id="PF00410">
    <property type="entry name" value="Ribosomal_S8"/>
    <property type="match status" value="1"/>
</dbReference>
<accession>A0A841BSZ3</accession>
<dbReference type="PROSITE" id="PS00053">
    <property type="entry name" value="RIBOSOMAL_S8"/>
    <property type="match status" value="1"/>
</dbReference>
<comment type="similarity">
    <text evidence="1 8 9">Belongs to the universal ribosomal protein uS8 family.</text>
</comment>
<organism evidence="10 11">
    <name type="scientific">Allocatelliglobosispora scoriae</name>
    <dbReference type="NCBI Taxonomy" id="643052"/>
    <lineage>
        <taxon>Bacteria</taxon>
        <taxon>Bacillati</taxon>
        <taxon>Actinomycetota</taxon>
        <taxon>Actinomycetes</taxon>
        <taxon>Micromonosporales</taxon>
        <taxon>Micromonosporaceae</taxon>
        <taxon>Allocatelliglobosispora</taxon>
    </lineage>
</organism>
<evidence type="ECO:0000256" key="9">
    <source>
        <dbReference type="RuleBase" id="RU003660"/>
    </source>
</evidence>
<dbReference type="EMBL" id="JACHMN010000002">
    <property type="protein sequence ID" value="MBB5870518.1"/>
    <property type="molecule type" value="Genomic_DNA"/>
</dbReference>
<dbReference type="Proteomes" id="UP000587527">
    <property type="component" value="Unassembled WGS sequence"/>
</dbReference>
<dbReference type="RefSeq" id="WP_184837969.1">
    <property type="nucleotide sequence ID" value="NZ_JACHMN010000002.1"/>
</dbReference>
<evidence type="ECO:0000256" key="7">
    <source>
        <dbReference type="ARBA" id="ARBA00046740"/>
    </source>
</evidence>
<dbReference type="GO" id="GO:0019843">
    <property type="term" value="F:rRNA binding"/>
    <property type="evidence" value="ECO:0007669"/>
    <property type="project" value="UniProtKB-UniRule"/>
</dbReference>
<dbReference type="Gene3D" id="3.30.1370.30">
    <property type="match status" value="1"/>
</dbReference>
<dbReference type="FunFam" id="3.30.1490.10:FF:000001">
    <property type="entry name" value="30S ribosomal protein S8"/>
    <property type="match status" value="1"/>
</dbReference>
<dbReference type="NCBIfam" id="NF001109">
    <property type="entry name" value="PRK00136.1"/>
    <property type="match status" value="1"/>
</dbReference>
<comment type="subunit">
    <text evidence="7 8">Part of the 30S ribosomal subunit. Contacts proteins S5 and S12.</text>
</comment>
<keyword evidence="5 8" id="KW-0687">Ribonucleoprotein</keyword>
<dbReference type="GO" id="GO:0005737">
    <property type="term" value="C:cytoplasm"/>
    <property type="evidence" value="ECO:0007669"/>
    <property type="project" value="UniProtKB-ARBA"/>
</dbReference>
<comment type="caution">
    <text evidence="10">The sequence shown here is derived from an EMBL/GenBank/DDBJ whole genome shotgun (WGS) entry which is preliminary data.</text>
</comment>
<keyword evidence="2 8" id="KW-0699">rRNA-binding</keyword>
<keyword evidence="4 8" id="KW-0689">Ribosomal protein</keyword>
<name>A0A841BSZ3_9ACTN</name>
<keyword evidence="3 8" id="KW-0694">RNA-binding</keyword>
<evidence type="ECO:0000256" key="2">
    <source>
        <dbReference type="ARBA" id="ARBA00022730"/>
    </source>
</evidence>